<evidence type="ECO:0000256" key="3">
    <source>
        <dbReference type="ARBA" id="ARBA00022475"/>
    </source>
</evidence>
<gene>
    <name evidence="7" type="ORF">GCM10025865_21870</name>
</gene>
<dbReference type="Proteomes" id="UP001321475">
    <property type="component" value="Chromosome"/>
</dbReference>
<comment type="subcellular location">
    <subcellularLocation>
        <location evidence="1">Cell membrane</location>
    </subcellularLocation>
</comment>
<dbReference type="EMBL" id="AP027729">
    <property type="protein sequence ID" value="BDZ42888.1"/>
    <property type="molecule type" value="Genomic_DNA"/>
</dbReference>
<keyword evidence="3" id="KW-1003">Cell membrane</keyword>
<accession>A0ABN6XFL9</accession>
<organism evidence="7 8">
    <name type="scientific">Paraoerskovia sediminicola</name>
    <dbReference type="NCBI Taxonomy" id="1138587"/>
    <lineage>
        <taxon>Bacteria</taxon>
        <taxon>Bacillati</taxon>
        <taxon>Actinomycetota</taxon>
        <taxon>Actinomycetes</taxon>
        <taxon>Micrococcales</taxon>
        <taxon>Cellulomonadaceae</taxon>
        <taxon>Paraoerskovia</taxon>
    </lineage>
</organism>
<reference evidence="8" key="1">
    <citation type="journal article" date="2019" name="Int. J. Syst. Evol. Microbiol.">
        <title>The Global Catalogue of Microorganisms (GCM) 10K type strain sequencing project: providing services to taxonomists for standard genome sequencing and annotation.</title>
        <authorList>
            <consortium name="The Broad Institute Genomics Platform"/>
            <consortium name="The Broad Institute Genome Sequencing Center for Infectious Disease"/>
            <person name="Wu L."/>
            <person name="Ma J."/>
        </authorList>
    </citation>
    <scope>NUCLEOTIDE SEQUENCE [LARGE SCALE GENOMIC DNA]</scope>
    <source>
        <strain evidence="8">NBRC 108565</strain>
    </source>
</reference>
<keyword evidence="2" id="KW-0813">Transport</keyword>
<dbReference type="Pfam" id="PF04069">
    <property type="entry name" value="OpuAC"/>
    <property type="match status" value="1"/>
</dbReference>
<feature type="compositionally biased region" description="Low complexity" evidence="5">
    <location>
        <begin position="150"/>
        <end position="175"/>
    </location>
</feature>
<dbReference type="PANTHER" id="PTHR47737">
    <property type="entry name" value="GLYCINE BETAINE/PROLINE BETAINE TRANSPORT SYSTEM PERMEASE PROTEIN PROW"/>
    <property type="match status" value="1"/>
</dbReference>
<dbReference type="InterPro" id="IPR007210">
    <property type="entry name" value="ABC_Gly_betaine_transp_sub-bd"/>
</dbReference>
<keyword evidence="8" id="KW-1185">Reference proteome</keyword>
<dbReference type="RefSeq" id="WP_350227529.1">
    <property type="nucleotide sequence ID" value="NZ_AP027729.1"/>
</dbReference>
<dbReference type="Gene3D" id="3.10.105.10">
    <property type="entry name" value="Dipeptide-binding Protein, Domain 3"/>
    <property type="match status" value="1"/>
</dbReference>
<protein>
    <recommendedName>
        <fullName evidence="6">ABC-type glycine betaine transport system substrate-binding domain-containing protein</fullName>
    </recommendedName>
</protein>
<evidence type="ECO:0000256" key="2">
    <source>
        <dbReference type="ARBA" id="ARBA00022448"/>
    </source>
</evidence>
<feature type="region of interest" description="Disordered" evidence="5">
    <location>
        <begin position="40"/>
        <end position="61"/>
    </location>
</feature>
<name>A0ABN6XFL9_9CELL</name>
<evidence type="ECO:0000313" key="7">
    <source>
        <dbReference type="EMBL" id="BDZ42888.1"/>
    </source>
</evidence>
<evidence type="ECO:0000313" key="8">
    <source>
        <dbReference type="Proteomes" id="UP001321475"/>
    </source>
</evidence>
<sequence length="175" mass="18153">MFRTLSTSTPGSKATGARRALAIGATAALGLGLAACSSDDGDSTEAGGDSGGDETSVSIGVPSGWDEGIAASFLWKNILESEGYEVETETADVGVIYTGLAGGDFDLTLDVWLPYTHASYLEEYGDDVSDLGVWYDNAKLTIAVNEDSPRSPSRTSPTWPTTTTTVSSASRRAPA</sequence>
<dbReference type="SUPFAM" id="SSF53850">
    <property type="entry name" value="Periplasmic binding protein-like II"/>
    <property type="match status" value="1"/>
</dbReference>
<evidence type="ECO:0000256" key="4">
    <source>
        <dbReference type="ARBA" id="ARBA00023136"/>
    </source>
</evidence>
<dbReference type="PANTHER" id="PTHR47737:SF1">
    <property type="entry name" value="GLYCINE BETAINE_PROLINE BETAINE TRANSPORT SYSTEM PERMEASE PROTEIN PROW"/>
    <property type="match status" value="1"/>
</dbReference>
<evidence type="ECO:0000259" key="6">
    <source>
        <dbReference type="Pfam" id="PF04069"/>
    </source>
</evidence>
<proteinExistence type="predicted"/>
<keyword evidence="4" id="KW-0472">Membrane</keyword>
<evidence type="ECO:0000256" key="5">
    <source>
        <dbReference type="SAM" id="MobiDB-lite"/>
    </source>
</evidence>
<evidence type="ECO:0000256" key="1">
    <source>
        <dbReference type="ARBA" id="ARBA00004236"/>
    </source>
</evidence>
<feature type="domain" description="ABC-type glycine betaine transport system substrate-binding" evidence="6">
    <location>
        <begin position="56"/>
        <end position="149"/>
    </location>
</feature>
<feature type="region of interest" description="Disordered" evidence="5">
    <location>
        <begin position="146"/>
        <end position="175"/>
    </location>
</feature>